<accession>A0A9Q3D3G8</accession>
<comment type="caution">
    <text evidence="2">The sequence shown here is derived from an EMBL/GenBank/DDBJ whole genome shotgun (WGS) entry which is preliminary data.</text>
</comment>
<evidence type="ECO:0000313" key="3">
    <source>
        <dbReference type="Proteomes" id="UP000765509"/>
    </source>
</evidence>
<dbReference type="EMBL" id="AVOT02012320">
    <property type="protein sequence ID" value="MBW0493955.1"/>
    <property type="molecule type" value="Genomic_DNA"/>
</dbReference>
<evidence type="ECO:0000313" key="2">
    <source>
        <dbReference type="EMBL" id="MBW0493955.1"/>
    </source>
</evidence>
<dbReference type="AlphaFoldDB" id="A0A9Q3D3G8"/>
<keyword evidence="3" id="KW-1185">Reference proteome</keyword>
<feature type="compositionally biased region" description="Acidic residues" evidence="1">
    <location>
        <begin position="266"/>
        <end position="275"/>
    </location>
</feature>
<feature type="compositionally biased region" description="Acidic residues" evidence="1">
    <location>
        <begin position="287"/>
        <end position="298"/>
    </location>
</feature>
<evidence type="ECO:0000256" key="1">
    <source>
        <dbReference type="SAM" id="MobiDB-lite"/>
    </source>
</evidence>
<reference evidence="2" key="1">
    <citation type="submission" date="2021-03" db="EMBL/GenBank/DDBJ databases">
        <title>Draft genome sequence of rust myrtle Austropuccinia psidii MF-1, a brazilian biotype.</title>
        <authorList>
            <person name="Quecine M.C."/>
            <person name="Pachon D.M.R."/>
            <person name="Bonatelli M.L."/>
            <person name="Correr F.H."/>
            <person name="Franceschini L.M."/>
            <person name="Leite T.F."/>
            <person name="Margarido G.R.A."/>
            <person name="Almeida C.A."/>
            <person name="Ferrarezi J.A."/>
            <person name="Labate C.A."/>
        </authorList>
    </citation>
    <scope>NUCLEOTIDE SEQUENCE</scope>
    <source>
        <strain evidence="2">MF-1</strain>
    </source>
</reference>
<proteinExistence type="predicted"/>
<dbReference type="Proteomes" id="UP000765509">
    <property type="component" value="Unassembled WGS sequence"/>
</dbReference>
<organism evidence="2 3">
    <name type="scientific">Austropuccinia psidii MF-1</name>
    <dbReference type="NCBI Taxonomy" id="1389203"/>
    <lineage>
        <taxon>Eukaryota</taxon>
        <taxon>Fungi</taxon>
        <taxon>Dikarya</taxon>
        <taxon>Basidiomycota</taxon>
        <taxon>Pucciniomycotina</taxon>
        <taxon>Pucciniomycetes</taxon>
        <taxon>Pucciniales</taxon>
        <taxon>Sphaerophragmiaceae</taxon>
        <taxon>Austropuccinia</taxon>
    </lineage>
</organism>
<feature type="region of interest" description="Disordered" evidence="1">
    <location>
        <begin position="261"/>
        <end position="307"/>
    </location>
</feature>
<sequence length="346" mass="40218">MLMREAPEDFRYTKEALFDHIKLLWKMVKKGSIPPAADHSLLTEFYQRFSTTDQIENVSSNKQSTTLIKHDEVQTLCDSHAGCIKIGNQIVNIQQFYIYYIKATLAKLGIRAWAPDFEDAPNSLFNEACRISSLMTFRQIAASRAYQYMQSHLSYAKNLGLLRSAYNHFVHYVMTEKYKKEAKEAGRNSQEDANKLIKKCRTQLPDGHRFLVGDSQKVAFVPVEQNKESKAIHPDERISNRAFNDKYWEPLTSVYDLSHELSQRSDDDDQTEESDDKQSLDIQSSSGEEEEEEEESEQNDNNRDKEVEIVIKCEDEEMADDFEIENHQNREFNNMFIEECGTDVWS</sequence>
<name>A0A9Q3D3G8_9BASI</name>
<protein>
    <submittedName>
        <fullName evidence="2">Uncharacterized protein</fullName>
    </submittedName>
</protein>
<gene>
    <name evidence="2" type="ORF">O181_033670</name>
</gene>